<gene>
    <name evidence="2" type="ORF">CA267_017335</name>
</gene>
<sequence length="79" mass="9024">MNSAFNNRYIRLLRMSNIAMAITLMLLVSTVLICYPFSEYFSVPTQIASHILMIVIAAALKISYVSRCVALHELRMEVR</sequence>
<evidence type="ECO:0000313" key="3">
    <source>
        <dbReference type="Proteomes" id="UP000219285"/>
    </source>
</evidence>
<feature type="transmembrane region" description="Helical" evidence="1">
    <location>
        <begin position="12"/>
        <end position="38"/>
    </location>
</feature>
<feature type="transmembrane region" description="Helical" evidence="1">
    <location>
        <begin position="50"/>
        <end position="70"/>
    </location>
</feature>
<reference evidence="2 3" key="2">
    <citation type="submission" date="2020-04" db="EMBL/GenBank/DDBJ databases">
        <title>Complete genome sequence of Alteromonas pelagimontana 5.12T.</title>
        <authorList>
            <person name="Sinha R.K."/>
            <person name="Krishnan K.P."/>
            <person name="Kurian J.P."/>
        </authorList>
    </citation>
    <scope>NUCLEOTIDE SEQUENCE [LARGE SCALE GENOMIC DNA]</scope>
    <source>
        <strain evidence="2 3">5.12</strain>
    </source>
</reference>
<dbReference type="KEGG" id="apel:CA267_017335"/>
<evidence type="ECO:0000256" key="1">
    <source>
        <dbReference type="SAM" id="Phobius"/>
    </source>
</evidence>
<dbReference type="OrthoDB" id="6305308at2"/>
<keyword evidence="3" id="KW-1185">Reference proteome</keyword>
<keyword evidence="1" id="KW-0812">Transmembrane</keyword>
<dbReference type="EMBL" id="CP052766">
    <property type="protein sequence ID" value="QJR82388.1"/>
    <property type="molecule type" value="Genomic_DNA"/>
</dbReference>
<name>A0A6M4MHJ4_9ALTE</name>
<evidence type="ECO:0000313" key="2">
    <source>
        <dbReference type="EMBL" id="QJR82388.1"/>
    </source>
</evidence>
<reference evidence="3" key="1">
    <citation type="submission" date="2014-12" db="EMBL/GenBank/DDBJ databases">
        <title>Complete genome sequence of a multi-drug resistant Klebsiella pneumoniae.</title>
        <authorList>
            <person name="Hua X."/>
            <person name="Chen Q."/>
            <person name="Li X."/>
            <person name="Feng Y."/>
            <person name="Ruan Z."/>
            <person name="Yu Y."/>
        </authorList>
    </citation>
    <scope>NUCLEOTIDE SEQUENCE [LARGE SCALE GENOMIC DNA]</scope>
    <source>
        <strain evidence="3">5.12</strain>
    </source>
</reference>
<dbReference type="Proteomes" id="UP000219285">
    <property type="component" value="Chromosome"/>
</dbReference>
<evidence type="ECO:0008006" key="4">
    <source>
        <dbReference type="Google" id="ProtNLM"/>
    </source>
</evidence>
<proteinExistence type="predicted"/>
<protein>
    <recommendedName>
        <fullName evidence="4">Orphan protein</fullName>
    </recommendedName>
</protein>
<dbReference type="RefSeq" id="WP_083638469.1">
    <property type="nucleotide sequence ID" value="NZ_CP052766.1"/>
</dbReference>
<organism evidence="2 3">
    <name type="scientific">Alteromonas pelagimontana</name>
    <dbReference type="NCBI Taxonomy" id="1858656"/>
    <lineage>
        <taxon>Bacteria</taxon>
        <taxon>Pseudomonadati</taxon>
        <taxon>Pseudomonadota</taxon>
        <taxon>Gammaproteobacteria</taxon>
        <taxon>Alteromonadales</taxon>
        <taxon>Alteromonadaceae</taxon>
        <taxon>Alteromonas/Salinimonas group</taxon>
        <taxon>Alteromonas</taxon>
    </lineage>
</organism>
<accession>A0A6M4MHJ4</accession>
<keyword evidence="1" id="KW-0472">Membrane</keyword>
<keyword evidence="1" id="KW-1133">Transmembrane helix</keyword>
<dbReference type="AlphaFoldDB" id="A0A6M4MHJ4"/>